<evidence type="ECO:0000313" key="9">
    <source>
        <dbReference type="Proteomes" id="UP000622166"/>
    </source>
</evidence>
<dbReference type="InterPro" id="IPR011020">
    <property type="entry name" value="HTTM-like"/>
</dbReference>
<evidence type="ECO:0000256" key="1">
    <source>
        <dbReference type="ARBA" id="ARBA00004127"/>
    </source>
</evidence>
<feature type="transmembrane region" description="Helical" evidence="6">
    <location>
        <begin position="323"/>
        <end position="351"/>
    </location>
</feature>
<dbReference type="Proteomes" id="UP000622166">
    <property type="component" value="Unassembled WGS sequence"/>
</dbReference>
<feature type="transmembrane region" description="Helical" evidence="6">
    <location>
        <begin position="295"/>
        <end position="316"/>
    </location>
</feature>
<comment type="subcellular location">
    <subcellularLocation>
        <location evidence="1">Endomembrane system</location>
        <topology evidence="1">Multi-pass membrane protein</topology>
    </subcellularLocation>
</comment>
<dbReference type="PANTHER" id="PTHR39535:SF2">
    <property type="entry name" value="HTTM DOMAIN-CONTAINING PROTEIN"/>
    <property type="match status" value="1"/>
</dbReference>
<protein>
    <submittedName>
        <fullName evidence="8">HTTM domain-containing protein</fullName>
    </submittedName>
</protein>
<proteinExistence type="predicted"/>
<dbReference type="GO" id="GO:0012505">
    <property type="term" value="C:endomembrane system"/>
    <property type="evidence" value="ECO:0007669"/>
    <property type="project" value="UniProtKB-SubCell"/>
</dbReference>
<reference evidence="8" key="1">
    <citation type="journal article" date="2014" name="Int. J. Syst. Evol. Microbiol.">
        <title>Complete genome sequence of Corynebacterium casei LMG S-19264T (=DSM 44701T), isolated from a smear-ripened cheese.</title>
        <authorList>
            <consortium name="US DOE Joint Genome Institute (JGI-PGF)"/>
            <person name="Walter F."/>
            <person name="Albersmeier A."/>
            <person name="Kalinowski J."/>
            <person name="Ruckert C."/>
        </authorList>
    </citation>
    <scope>NUCLEOTIDE SEQUENCE</scope>
    <source>
        <strain evidence="8">JCM 4815</strain>
    </source>
</reference>
<dbReference type="PANTHER" id="PTHR39535">
    <property type="entry name" value="SPORULATION-DELAYING PROTEIN SDPB"/>
    <property type="match status" value="1"/>
</dbReference>
<evidence type="ECO:0000256" key="2">
    <source>
        <dbReference type="ARBA" id="ARBA00022692"/>
    </source>
</evidence>
<keyword evidence="9" id="KW-1185">Reference proteome</keyword>
<feature type="transmembrane region" description="Helical" evidence="6">
    <location>
        <begin position="23"/>
        <end position="41"/>
    </location>
</feature>
<feature type="transmembrane region" description="Helical" evidence="6">
    <location>
        <begin position="199"/>
        <end position="216"/>
    </location>
</feature>
<dbReference type="AlphaFoldDB" id="A0A918UI89"/>
<evidence type="ECO:0000256" key="6">
    <source>
        <dbReference type="SAM" id="Phobius"/>
    </source>
</evidence>
<evidence type="ECO:0000313" key="8">
    <source>
        <dbReference type="EMBL" id="GGZ12380.1"/>
    </source>
</evidence>
<feature type="transmembrane region" description="Helical" evidence="6">
    <location>
        <begin position="174"/>
        <end position="193"/>
    </location>
</feature>
<name>A0A918UI89_9ACTN</name>
<comment type="caution">
    <text evidence="8">The sequence shown here is derived from an EMBL/GenBank/DDBJ whole genome shotgun (WGS) entry which is preliminary data.</text>
</comment>
<evidence type="ECO:0000256" key="3">
    <source>
        <dbReference type="ARBA" id="ARBA00022989"/>
    </source>
</evidence>
<feature type="domain" description="HTTM-like" evidence="7">
    <location>
        <begin position="17"/>
        <end position="360"/>
    </location>
</feature>
<gene>
    <name evidence="8" type="ORF">GCM10010365_35070</name>
</gene>
<dbReference type="SMART" id="SM00752">
    <property type="entry name" value="HTTM"/>
    <property type="match status" value="1"/>
</dbReference>
<reference evidence="8" key="2">
    <citation type="submission" date="2020-09" db="EMBL/GenBank/DDBJ databases">
        <authorList>
            <person name="Sun Q."/>
            <person name="Ohkuma M."/>
        </authorList>
    </citation>
    <scope>NUCLEOTIDE SEQUENCE</scope>
    <source>
        <strain evidence="8">JCM 4815</strain>
    </source>
</reference>
<accession>A0A918UI89</accession>
<keyword evidence="3 6" id="KW-1133">Transmembrane helix</keyword>
<evidence type="ECO:0000259" key="7">
    <source>
        <dbReference type="SMART" id="SM00752"/>
    </source>
</evidence>
<evidence type="ECO:0000256" key="5">
    <source>
        <dbReference type="SAM" id="MobiDB-lite"/>
    </source>
</evidence>
<keyword evidence="4 6" id="KW-0472">Membrane</keyword>
<sequence length="414" mass="45786">MSRFAAAIGRGIARVTDRALGPYQTAVVRVGFAATWLLFLLREFPHRQEMYGPDGPWSWDLAQQLVAGNGAFTALMWSDSRIWLEAVYGLAVLSAALFLLGWRTRTTSVLFMVGVLSLQNRSVFMGDGGDNVIHLMAIYLVFTRCGQVWSLDARRARLAHAARARGERSPTDRVGPVLWSVLGFALLLASLAGRLDGDWTVFFWGLWAVQGLWWLVGHRARGAEPRVLLDLIANLVHNAALLVIMAEACLIYATAGWYKIQGSRWQDGTAVHYPLHLDYFSPWPALSDLLSANGMLVMLVTYGTVLVQVAFPFALFNRRVKNVLLALMITEHAVIAVVLGLPFFSLAMIAADAVFLPTSFLRWMGGQAARARDGLHRRRPRKDRTLPVPRGRQSAAPGDAEHAPVGFTHERSGT</sequence>
<evidence type="ECO:0000256" key="4">
    <source>
        <dbReference type="ARBA" id="ARBA00023136"/>
    </source>
</evidence>
<dbReference type="RefSeq" id="WP_189860066.1">
    <property type="nucleotide sequence ID" value="NZ_BMVW01000006.1"/>
</dbReference>
<keyword evidence="2 6" id="KW-0812">Transmembrane</keyword>
<feature type="transmembrane region" description="Helical" evidence="6">
    <location>
        <begin position="82"/>
        <end position="102"/>
    </location>
</feature>
<organism evidence="8 9">
    <name type="scientific">Streptomyces poonensis</name>
    <dbReference type="NCBI Taxonomy" id="68255"/>
    <lineage>
        <taxon>Bacteria</taxon>
        <taxon>Bacillati</taxon>
        <taxon>Actinomycetota</taxon>
        <taxon>Actinomycetes</taxon>
        <taxon>Kitasatosporales</taxon>
        <taxon>Streptomycetaceae</taxon>
        <taxon>Streptomyces</taxon>
    </lineage>
</organism>
<feature type="transmembrane region" description="Helical" evidence="6">
    <location>
        <begin position="228"/>
        <end position="255"/>
    </location>
</feature>
<dbReference type="InterPro" id="IPR052964">
    <property type="entry name" value="Sporulation_signal_mat"/>
</dbReference>
<feature type="region of interest" description="Disordered" evidence="5">
    <location>
        <begin position="372"/>
        <end position="414"/>
    </location>
</feature>
<dbReference type="EMBL" id="BMVW01000006">
    <property type="protein sequence ID" value="GGZ12380.1"/>
    <property type="molecule type" value="Genomic_DNA"/>
</dbReference>